<evidence type="ECO:0000256" key="1">
    <source>
        <dbReference type="SAM" id="MobiDB-lite"/>
    </source>
</evidence>
<comment type="caution">
    <text evidence="2">The sequence shown here is derived from an EMBL/GenBank/DDBJ whole genome shotgun (WGS) entry which is preliminary data.</text>
</comment>
<organism evidence="2 3">
    <name type="scientific">Bifidobacterium thermacidophilum subsp. thermacidophilum</name>
    <dbReference type="NCBI Taxonomy" id="79262"/>
    <lineage>
        <taxon>Bacteria</taxon>
        <taxon>Bacillati</taxon>
        <taxon>Actinomycetota</taxon>
        <taxon>Actinomycetes</taxon>
        <taxon>Bifidobacteriales</taxon>
        <taxon>Bifidobacteriaceae</taxon>
        <taxon>Bifidobacterium</taxon>
    </lineage>
</organism>
<gene>
    <name evidence="2" type="ORF">THER5_1671</name>
</gene>
<protein>
    <recommendedName>
        <fullName evidence="4">Helix-turn-helix domain-containing protein</fullName>
    </recommendedName>
</protein>
<accession>A0A087EAR4</accession>
<evidence type="ECO:0008006" key="4">
    <source>
        <dbReference type="Google" id="ProtNLM"/>
    </source>
</evidence>
<feature type="region of interest" description="Disordered" evidence="1">
    <location>
        <begin position="1"/>
        <end position="31"/>
    </location>
</feature>
<name>A0A087EAR4_9BIFI</name>
<sequence length="90" mass="10143">MEGVVSLIDHAAKTTTAPKQPKQAKRTRKTKTVDDLEPIAVTVTEAMRLMGTRDNRIIYGMIRRGEVKARKIGRMFFISYASMKELMGEA</sequence>
<dbReference type="AlphaFoldDB" id="A0A087EAR4"/>
<evidence type="ECO:0000313" key="3">
    <source>
        <dbReference type="Proteomes" id="UP000029003"/>
    </source>
</evidence>
<dbReference type="RefSeq" id="WP_029576989.1">
    <property type="nucleotide sequence ID" value="NZ_JGZT01000001.1"/>
</dbReference>
<dbReference type="Proteomes" id="UP000029003">
    <property type="component" value="Unassembled WGS sequence"/>
</dbReference>
<evidence type="ECO:0000313" key="2">
    <source>
        <dbReference type="EMBL" id="KFJ04865.1"/>
    </source>
</evidence>
<proteinExistence type="predicted"/>
<reference evidence="2 3" key="1">
    <citation type="submission" date="2014-03" db="EMBL/GenBank/DDBJ databases">
        <title>Genomics of Bifidobacteria.</title>
        <authorList>
            <person name="Ventura M."/>
            <person name="Milani C."/>
            <person name="Lugli G.A."/>
        </authorList>
    </citation>
    <scope>NUCLEOTIDE SEQUENCE [LARGE SCALE GENOMIC DNA]</scope>
    <source>
        <strain evidence="2 3">LMG 21395</strain>
    </source>
</reference>
<dbReference type="EMBL" id="JGZT01000001">
    <property type="protein sequence ID" value="KFJ04865.1"/>
    <property type="molecule type" value="Genomic_DNA"/>
</dbReference>